<sequence length="58" mass="6629">MRAEFVAEGEPKPLQTIRPLVVVDRAGRRHLYVTPVLIHDEIWGPSIEREPQSPTARL</sequence>
<protein>
    <submittedName>
        <fullName evidence="1">Uncharacterized protein</fullName>
    </submittedName>
</protein>
<evidence type="ECO:0000313" key="2">
    <source>
        <dbReference type="Proteomes" id="UP000182227"/>
    </source>
</evidence>
<dbReference type="GeneID" id="44300532"/>
<dbReference type="EMBL" id="CTEF01000001">
    <property type="protein sequence ID" value="CQD07172.1"/>
    <property type="molecule type" value="Genomic_DNA"/>
</dbReference>
<accession>A0A0U1D360</accession>
<name>A0A0U1D360_9MYCO</name>
<dbReference type="Proteomes" id="UP000182227">
    <property type="component" value="Unassembled WGS sequence"/>
</dbReference>
<organism evidence="1 2">
    <name type="scientific">Mycolicibacterium conceptionense</name>
    <dbReference type="NCBI Taxonomy" id="451644"/>
    <lineage>
        <taxon>Bacteria</taxon>
        <taxon>Bacillati</taxon>
        <taxon>Actinomycetota</taxon>
        <taxon>Actinomycetes</taxon>
        <taxon>Mycobacteriales</taxon>
        <taxon>Mycobacteriaceae</taxon>
        <taxon>Mycolicibacterium</taxon>
    </lineage>
</organism>
<evidence type="ECO:0000313" key="1">
    <source>
        <dbReference type="EMBL" id="CQD07172.1"/>
    </source>
</evidence>
<dbReference type="AlphaFoldDB" id="A0A0U1D360"/>
<reference evidence="1 2" key="1">
    <citation type="submission" date="2015-03" db="EMBL/GenBank/DDBJ databases">
        <authorList>
            <person name="Murphy D."/>
        </authorList>
    </citation>
    <scope>NUCLEOTIDE SEQUENCE [LARGE SCALE GENOMIC DNA]</scope>
    <source>
        <strain evidence="1 2">D16</strain>
    </source>
</reference>
<proteinExistence type="predicted"/>
<dbReference type="RefSeq" id="WP_165763154.1">
    <property type="nucleotide sequence ID" value="NZ_JACKVA010000035.1"/>
</dbReference>
<gene>
    <name evidence="1" type="ORF">BN970_01345</name>
</gene>